<dbReference type="Gene3D" id="3.40.630.30">
    <property type="match status" value="1"/>
</dbReference>
<dbReference type="AlphaFoldDB" id="A0A2V2Y9J5"/>
<accession>A0A2V2Y9J5</accession>
<dbReference type="CDD" id="cd04301">
    <property type="entry name" value="NAT_SF"/>
    <property type="match status" value="1"/>
</dbReference>
<dbReference type="SUPFAM" id="SSF55729">
    <property type="entry name" value="Acyl-CoA N-acyltransferases (Nat)"/>
    <property type="match status" value="1"/>
</dbReference>
<evidence type="ECO:0000313" key="3">
    <source>
        <dbReference type="Proteomes" id="UP000246635"/>
    </source>
</evidence>
<dbReference type="GO" id="GO:0016747">
    <property type="term" value="F:acyltransferase activity, transferring groups other than amino-acyl groups"/>
    <property type="evidence" value="ECO:0007669"/>
    <property type="project" value="InterPro"/>
</dbReference>
<dbReference type="Pfam" id="PF00583">
    <property type="entry name" value="Acetyltransf_1"/>
    <property type="match status" value="1"/>
</dbReference>
<dbReference type="PANTHER" id="PTHR43072">
    <property type="entry name" value="N-ACETYLTRANSFERASE"/>
    <property type="match status" value="1"/>
</dbReference>
<sequence>MMIYIKDLNIEDAKIYWELRLEALKISPEAFGSSYEDAVQTPINEIEERIKKDNNNYILGAFTADTQLVGMARFTREQGLKLKHKGMITGVYVSSQYRGKGIAKDLIKEILSRGKETEGLKQINLSVVRTNHVAVKLYKGFGFETFGIEKNALIYNGQGYDEELMIYFFE</sequence>
<dbReference type="PANTHER" id="PTHR43072:SF60">
    <property type="entry name" value="L-2,4-DIAMINOBUTYRIC ACID ACETYLTRANSFERASE"/>
    <property type="match status" value="1"/>
</dbReference>
<name>A0A2V2Y9J5_9BACL</name>
<organism evidence="2 3">
    <name type="scientific">Paenibacillus cellulosilyticus</name>
    <dbReference type="NCBI Taxonomy" id="375489"/>
    <lineage>
        <taxon>Bacteria</taxon>
        <taxon>Bacillati</taxon>
        <taxon>Bacillota</taxon>
        <taxon>Bacilli</taxon>
        <taxon>Bacillales</taxon>
        <taxon>Paenibacillaceae</taxon>
        <taxon>Paenibacillus</taxon>
    </lineage>
</organism>
<reference evidence="2 3" key="1">
    <citation type="submission" date="2018-05" db="EMBL/GenBank/DDBJ databases">
        <title>Genomic Encyclopedia of Type Strains, Phase III (KMG-III): the genomes of soil and plant-associated and newly described type strains.</title>
        <authorList>
            <person name="Whitman W."/>
        </authorList>
    </citation>
    <scope>NUCLEOTIDE SEQUENCE [LARGE SCALE GENOMIC DNA]</scope>
    <source>
        <strain evidence="2 3">CECT 5696</strain>
    </source>
</reference>
<dbReference type="EMBL" id="QGTQ01000060">
    <property type="protein sequence ID" value="PWV87629.1"/>
    <property type="molecule type" value="Genomic_DNA"/>
</dbReference>
<dbReference type="Proteomes" id="UP000246635">
    <property type="component" value="Unassembled WGS sequence"/>
</dbReference>
<keyword evidence="3" id="KW-1185">Reference proteome</keyword>
<evidence type="ECO:0000313" key="2">
    <source>
        <dbReference type="EMBL" id="PWV87629.1"/>
    </source>
</evidence>
<evidence type="ECO:0000259" key="1">
    <source>
        <dbReference type="PROSITE" id="PS51186"/>
    </source>
</evidence>
<dbReference type="InterPro" id="IPR000182">
    <property type="entry name" value="GNAT_dom"/>
</dbReference>
<comment type="caution">
    <text evidence="2">The sequence shown here is derived from an EMBL/GenBank/DDBJ whole genome shotgun (WGS) entry which is preliminary data.</text>
</comment>
<feature type="domain" description="N-acetyltransferase" evidence="1">
    <location>
        <begin position="3"/>
        <end position="167"/>
    </location>
</feature>
<protein>
    <submittedName>
        <fullName evidence="2">RimJ/RimL family protein N-acetyltransferase</fullName>
    </submittedName>
</protein>
<dbReference type="InterPro" id="IPR016181">
    <property type="entry name" value="Acyl_CoA_acyltransferase"/>
</dbReference>
<gene>
    <name evidence="2" type="ORF">DFQ01_1603</name>
</gene>
<keyword evidence="2" id="KW-0808">Transferase</keyword>
<dbReference type="PROSITE" id="PS51186">
    <property type="entry name" value="GNAT"/>
    <property type="match status" value="1"/>
</dbReference>
<proteinExistence type="predicted"/>